<dbReference type="InterPro" id="IPR019080">
    <property type="entry name" value="YqaJ_viral_recombinase"/>
</dbReference>
<keyword evidence="3" id="KW-1185">Reference proteome</keyword>
<name>A0AAV0Y8J1_9HEMI</name>
<dbReference type="AlphaFoldDB" id="A0AAV0Y8J1"/>
<feature type="domain" description="YqaJ viral recombinase" evidence="1">
    <location>
        <begin position="19"/>
        <end position="96"/>
    </location>
</feature>
<dbReference type="PANTHER" id="PTHR46609:SF8">
    <property type="entry name" value="YQAJ VIRAL RECOMBINASE DOMAIN-CONTAINING PROTEIN"/>
    <property type="match status" value="1"/>
</dbReference>
<dbReference type="InterPro" id="IPR011335">
    <property type="entry name" value="Restrct_endonuc-II-like"/>
</dbReference>
<protein>
    <recommendedName>
        <fullName evidence="1">YqaJ viral recombinase domain-containing protein</fullName>
    </recommendedName>
</protein>
<dbReference type="Pfam" id="PF09588">
    <property type="entry name" value="YqaJ"/>
    <property type="match status" value="1"/>
</dbReference>
<dbReference type="CDD" id="cd22343">
    <property type="entry name" value="PDDEXK_lambda_exonuclease-like"/>
    <property type="match status" value="1"/>
</dbReference>
<organism evidence="2 3">
    <name type="scientific">Macrosiphum euphorbiae</name>
    <name type="common">potato aphid</name>
    <dbReference type="NCBI Taxonomy" id="13131"/>
    <lineage>
        <taxon>Eukaryota</taxon>
        <taxon>Metazoa</taxon>
        <taxon>Ecdysozoa</taxon>
        <taxon>Arthropoda</taxon>
        <taxon>Hexapoda</taxon>
        <taxon>Insecta</taxon>
        <taxon>Pterygota</taxon>
        <taxon>Neoptera</taxon>
        <taxon>Paraneoptera</taxon>
        <taxon>Hemiptera</taxon>
        <taxon>Sternorrhyncha</taxon>
        <taxon>Aphidomorpha</taxon>
        <taxon>Aphidoidea</taxon>
        <taxon>Aphididae</taxon>
        <taxon>Macrosiphini</taxon>
        <taxon>Macrosiphum</taxon>
    </lineage>
</organism>
<dbReference type="PANTHER" id="PTHR46609">
    <property type="entry name" value="EXONUCLEASE, PHAGE-TYPE/RECB, C-TERMINAL DOMAIN-CONTAINING PROTEIN"/>
    <property type="match status" value="1"/>
</dbReference>
<evidence type="ECO:0000259" key="1">
    <source>
        <dbReference type="Pfam" id="PF09588"/>
    </source>
</evidence>
<sequence>MRSNTSCKNTVYNILYGTEPYTKSLEYGRNMEANARQKFEKITTKKVIECGLVIDPEIPFLAASQDRLIGKDALIEIKCPYSAQNTENAIDAINNKQLKYCKVVDNKYIQKKWINIEKIEYDNNFWMDKMEKQLKMFYLECLLPEIINSQFPKRMLKSDILEPDRILEKIKIKKK</sequence>
<evidence type="ECO:0000313" key="3">
    <source>
        <dbReference type="Proteomes" id="UP001160148"/>
    </source>
</evidence>
<dbReference type="InterPro" id="IPR051703">
    <property type="entry name" value="NF-kappa-B_Signaling_Reg"/>
</dbReference>
<dbReference type="Gene3D" id="3.90.320.10">
    <property type="match status" value="1"/>
</dbReference>
<dbReference type="GO" id="GO:0006281">
    <property type="term" value="P:DNA repair"/>
    <property type="evidence" value="ECO:0007669"/>
    <property type="project" value="UniProtKB-ARBA"/>
</dbReference>
<dbReference type="InterPro" id="IPR011604">
    <property type="entry name" value="PDDEXK-like_dom_sf"/>
</dbReference>
<accession>A0AAV0Y8J1</accession>
<dbReference type="Proteomes" id="UP001160148">
    <property type="component" value="Unassembled WGS sequence"/>
</dbReference>
<reference evidence="2 3" key="1">
    <citation type="submission" date="2023-01" db="EMBL/GenBank/DDBJ databases">
        <authorList>
            <person name="Whitehead M."/>
        </authorList>
    </citation>
    <scope>NUCLEOTIDE SEQUENCE [LARGE SCALE GENOMIC DNA]</scope>
</reference>
<proteinExistence type="predicted"/>
<evidence type="ECO:0000313" key="2">
    <source>
        <dbReference type="EMBL" id="CAI6377200.1"/>
    </source>
</evidence>
<comment type="caution">
    <text evidence="2">The sequence shown here is derived from an EMBL/GenBank/DDBJ whole genome shotgun (WGS) entry which is preliminary data.</text>
</comment>
<dbReference type="SUPFAM" id="SSF52980">
    <property type="entry name" value="Restriction endonuclease-like"/>
    <property type="match status" value="1"/>
</dbReference>
<dbReference type="EMBL" id="CARXXK010001670">
    <property type="protein sequence ID" value="CAI6377200.1"/>
    <property type="molecule type" value="Genomic_DNA"/>
</dbReference>
<gene>
    <name evidence="2" type="ORF">MEUPH1_LOCUS30494</name>
</gene>